<feature type="region of interest" description="Disordered" evidence="1">
    <location>
        <begin position="43"/>
        <end position="71"/>
    </location>
</feature>
<name>A0A9R0G5J8_WHEAT</name>
<evidence type="ECO:0000313" key="2">
    <source>
        <dbReference type="EMBL" id="MBC2899997.1"/>
    </source>
</evidence>
<dbReference type="AlphaFoldDB" id="A0A9R0G5J8"/>
<dbReference type="Proteomes" id="UP000815260">
    <property type="component" value="Unassembled WGS sequence"/>
</dbReference>
<protein>
    <submittedName>
        <fullName evidence="2">Uncharacterized protein</fullName>
    </submittedName>
</protein>
<proteinExistence type="predicted"/>
<feature type="non-terminal residue" evidence="2">
    <location>
        <position position="1"/>
    </location>
</feature>
<feature type="non-terminal residue" evidence="2">
    <location>
        <position position="97"/>
    </location>
</feature>
<organism evidence="2 3">
    <name type="scientific">Triticum aestivum</name>
    <name type="common">Wheat</name>
    <dbReference type="NCBI Taxonomy" id="4565"/>
    <lineage>
        <taxon>Eukaryota</taxon>
        <taxon>Viridiplantae</taxon>
        <taxon>Streptophyta</taxon>
        <taxon>Embryophyta</taxon>
        <taxon>Tracheophyta</taxon>
        <taxon>Spermatophyta</taxon>
        <taxon>Magnoliopsida</taxon>
        <taxon>Liliopsida</taxon>
        <taxon>Poales</taxon>
        <taxon>Poaceae</taxon>
        <taxon>BOP clade</taxon>
        <taxon>Pooideae</taxon>
        <taxon>Triticodae</taxon>
        <taxon>Triticeae</taxon>
        <taxon>Triticinae</taxon>
        <taxon>Triticum</taxon>
    </lineage>
</organism>
<reference evidence="2" key="2">
    <citation type="submission" date="2020-03" db="EMBL/GenBank/DDBJ databases">
        <title>The second near-complete assembly of the hexaploid bread wheat (Triticum aestivum) genome.</title>
        <authorList>
            <person name="Zimin A.V."/>
            <person name="Puiu D."/>
            <person name="Shumante A."/>
            <person name="Alonge M."/>
            <person name="Salzberg S.L."/>
        </authorList>
    </citation>
    <scope>NUCLEOTIDE SEQUENCE</scope>
    <source>
        <tissue evidence="2">Leaf</tissue>
    </source>
</reference>
<sequence length="97" mass="10564">LEHHGLARHTTAAYDSGVFPPCRCSAPYGRDELHHAYGGLHRGAPLLPGTGHTPPPSALQGQVPGHAAGRRPHEHLRLLELPLLPQPRLRLRHPEIA</sequence>
<evidence type="ECO:0000313" key="3">
    <source>
        <dbReference type="Proteomes" id="UP000815260"/>
    </source>
</evidence>
<evidence type="ECO:0000256" key="1">
    <source>
        <dbReference type="SAM" id="MobiDB-lite"/>
    </source>
</evidence>
<gene>
    <name evidence="2" type="ORF">CFC21_112199</name>
</gene>
<dbReference type="EMBL" id="NMPL03014399">
    <property type="protein sequence ID" value="MBC2899997.1"/>
    <property type="molecule type" value="Genomic_DNA"/>
</dbReference>
<comment type="caution">
    <text evidence="2">The sequence shown here is derived from an EMBL/GenBank/DDBJ whole genome shotgun (WGS) entry which is preliminary data.</text>
</comment>
<reference evidence="2" key="1">
    <citation type="journal article" date="2017" name="Gigascience">
        <title>The first near-complete assembly of the hexaploid bread wheat genome, Triticum aestivum.</title>
        <authorList>
            <person name="Zimin A.V."/>
            <person name="Puiu D."/>
            <person name="Hall R."/>
            <person name="Kingan S."/>
            <person name="Clavijo B.J."/>
            <person name="Salzberg S.L."/>
        </authorList>
    </citation>
    <scope>NUCLEOTIDE SEQUENCE</scope>
    <source>
        <tissue evidence="2">Leaf</tissue>
    </source>
</reference>
<accession>A0A9R0G5J8</accession>